<name>A0A0M0JDM6_9EUKA</name>
<dbReference type="InterPro" id="IPR005069">
    <property type="entry name" value="Nucl-diP-sugar_transferase"/>
</dbReference>
<comment type="caution">
    <text evidence="2">The sequence shown here is derived from an EMBL/GenBank/DDBJ whole genome shotgun (WGS) entry which is preliminary data.</text>
</comment>
<gene>
    <name evidence="2" type="ORF">Ctob_008933</name>
</gene>
<dbReference type="Pfam" id="PF03407">
    <property type="entry name" value="Nucleotid_trans"/>
    <property type="match status" value="1"/>
</dbReference>
<feature type="domain" description="Nucleotide-diphospho-sugar transferase" evidence="1">
    <location>
        <begin position="28"/>
        <end position="131"/>
    </location>
</feature>
<sequence length="272" mass="30705">MLLCLGGAGALRMGSNLVLSFRAMSLFHMLVLAPDRPVCQRLWEVLPDVACVWWPSQWARQRPSSLYNDNFPRQALALYEARKVLLERLVLDHGLNVLHLDGDTVWFADPYPLFKSAFKDRQLVFQQDNPFANAGVFYVQNVRRGDGAAWVLEELNRRVARFTYNPESVRELPHSDWARAPFFANADEQANLNDIIASSLSGQVSFAGGVEFPEARFKERFAPRKCWSRPSANGCDGVAEARRKMADGAWARMLTDGRLGCRRAPSRAPSPH</sequence>
<proteinExistence type="predicted"/>
<accession>A0A0M0JDM6</accession>
<keyword evidence="3" id="KW-1185">Reference proteome</keyword>
<dbReference type="EMBL" id="JWZX01003064">
    <property type="protein sequence ID" value="KOO24699.1"/>
    <property type="molecule type" value="Genomic_DNA"/>
</dbReference>
<evidence type="ECO:0000313" key="2">
    <source>
        <dbReference type="EMBL" id="KOO24699.1"/>
    </source>
</evidence>
<dbReference type="AlphaFoldDB" id="A0A0M0JDM6"/>
<dbReference type="Proteomes" id="UP000037460">
    <property type="component" value="Unassembled WGS sequence"/>
</dbReference>
<evidence type="ECO:0000259" key="1">
    <source>
        <dbReference type="Pfam" id="PF03407"/>
    </source>
</evidence>
<dbReference type="OrthoDB" id="540503at2759"/>
<evidence type="ECO:0000313" key="3">
    <source>
        <dbReference type="Proteomes" id="UP000037460"/>
    </source>
</evidence>
<protein>
    <recommendedName>
        <fullName evidence="1">Nucleotide-diphospho-sugar transferase domain-containing protein</fullName>
    </recommendedName>
</protein>
<reference evidence="3" key="1">
    <citation type="journal article" date="2015" name="PLoS Genet.">
        <title>Genome Sequence and Transcriptome Analyses of Chrysochromulina tobin: Metabolic Tools for Enhanced Algal Fitness in the Prominent Order Prymnesiales (Haptophyceae).</title>
        <authorList>
            <person name="Hovde B.T."/>
            <person name="Deodato C.R."/>
            <person name="Hunsperger H.M."/>
            <person name="Ryken S.A."/>
            <person name="Yost W."/>
            <person name="Jha R.K."/>
            <person name="Patterson J."/>
            <person name="Monnat R.J. Jr."/>
            <person name="Barlow S.B."/>
            <person name="Starkenburg S.R."/>
            <person name="Cattolico R.A."/>
        </authorList>
    </citation>
    <scope>NUCLEOTIDE SEQUENCE</scope>
    <source>
        <strain evidence="3">CCMP291</strain>
    </source>
</reference>
<organism evidence="2 3">
    <name type="scientific">Chrysochromulina tobinii</name>
    <dbReference type="NCBI Taxonomy" id="1460289"/>
    <lineage>
        <taxon>Eukaryota</taxon>
        <taxon>Haptista</taxon>
        <taxon>Haptophyta</taxon>
        <taxon>Prymnesiophyceae</taxon>
        <taxon>Prymnesiales</taxon>
        <taxon>Chrysochromulinaceae</taxon>
        <taxon>Chrysochromulina</taxon>
    </lineage>
</organism>